<evidence type="ECO:0000256" key="1">
    <source>
        <dbReference type="ARBA" id="ARBA00004442"/>
    </source>
</evidence>
<evidence type="ECO:0000313" key="10">
    <source>
        <dbReference type="Proteomes" id="UP000199403"/>
    </source>
</evidence>
<dbReference type="InterPro" id="IPR011990">
    <property type="entry name" value="TPR-like_helical_dom_sf"/>
</dbReference>
<feature type="compositionally biased region" description="Basic and acidic residues" evidence="6">
    <location>
        <begin position="284"/>
        <end position="302"/>
    </location>
</feature>
<keyword evidence="3" id="KW-0732">Signal</keyword>
<dbReference type="Gene3D" id="1.25.40.390">
    <property type="match status" value="1"/>
</dbReference>
<dbReference type="InterPro" id="IPR012944">
    <property type="entry name" value="SusD_RagB_dom"/>
</dbReference>
<sequence>MKILKTNYILIVLCLVFATSCESFLEEEVRGIIDPSTFYQSDEEAVLAVNGIYLNLRQNGFYGNWQGVHTFTQLGADELESSRQFGGNEPMQNYTLTQSNYSNARQLWQLIYRMIGDANSVITNVENSPNISEAVKKQSIGEAIYLRSFGYYHLSNLWGDVPYYDEEIPIADAASLGRMPVNEVRNNLVRDLKRIETDNLLPDSYTGSDLGRPTVWAAKTLLAKIYLWQQDWTNTRTECLSIINESPHGLLPGFGDVFDVNNPFNEEVIWAIDFQKDVPGNAQDRTDGFNPRLRDEPKDPADRGPLSQALAARNEEFNGYGLTVPILSFIDEFPENDLRRPYNVLSHYLGFELTFQYLTKFTNFDFVNSPRGNHGEATLIFRLADVYLMLAEAENELNGPGDAYQYINAVRERAYEPDQPYAGMNQSELRTAIQVERRWELAGEGHRRYDLIRWGILLETVKNAEYRTYDPGSNIQPHHIRLPIPEEEIILNPNLLDADPSNNGYAN</sequence>
<protein>
    <submittedName>
        <fullName evidence="9">Starch-binding associating with outer membrane</fullName>
    </submittedName>
</protein>
<organism evidence="9 10">
    <name type="scientific">Cyclobacterium xiamenense</name>
    <dbReference type="NCBI Taxonomy" id="1297121"/>
    <lineage>
        <taxon>Bacteria</taxon>
        <taxon>Pseudomonadati</taxon>
        <taxon>Bacteroidota</taxon>
        <taxon>Cytophagia</taxon>
        <taxon>Cytophagales</taxon>
        <taxon>Cyclobacteriaceae</taxon>
        <taxon>Cyclobacterium</taxon>
    </lineage>
</organism>
<keyword evidence="10" id="KW-1185">Reference proteome</keyword>
<evidence type="ECO:0000259" key="7">
    <source>
        <dbReference type="Pfam" id="PF07980"/>
    </source>
</evidence>
<feature type="region of interest" description="Disordered" evidence="6">
    <location>
        <begin position="281"/>
        <end position="305"/>
    </location>
</feature>
<accession>A0A1H6TXV0</accession>
<dbReference type="SUPFAM" id="SSF48452">
    <property type="entry name" value="TPR-like"/>
    <property type="match status" value="1"/>
</dbReference>
<evidence type="ECO:0000313" key="9">
    <source>
        <dbReference type="EMBL" id="SEI81045.1"/>
    </source>
</evidence>
<dbReference type="STRING" id="1416801.SAMN05192553_101380"/>
<dbReference type="EMBL" id="FNZH01000001">
    <property type="protein sequence ID" value="SEI81045.1"/>
    <property type="molecule type" value="Genomic_DNA"/>
</dbReference>
<dbReference type="Pfam" id="PF14322">
    <property type="entry name" value="SusD-like_3"/>
    <property type="match status" value="1"/>
</dbReference>
<dbReference type="InterPro" id="IPR033985">
    <property type="entry name" value="SusD-like_N"/>
</dbReference>
<dbReference type="GO" id="GO:0009279">
    <property type="term" value="C:cell outer membrane"/>
    <property type="evidence" value="ECO:0007669"/>
    <property type="project" value="UniProtKB-SubCell"/>
</dbReference>
<feature type="domain" description="RagB/SusD" evidence="7">
    <location>
        <begin position="356"/>
        <end position="496"/>
    </location>
</feature>
<dbReference type="Proteomes" id="UP000199403">
    <property type="component" value="Unassembled WGS sequence"/>
</dbReference>
<feature type="domain" description="SusD-like N-terminal" evidence="8">
    <location>
        <begin position="92"/>
        <end position="227"/>
    </location>
</feature>
<dbReference type="Pfam" id="PF07980">
    <property type="entry name" value="SusD_RagB"/>
    <property type="match status" value="1"/>
</dbReference>
<evidence type="ECO:0000256" key="4">
    <source>
        <dbReference type="ARBA" id="ARBA00023136"/>
    </source>
</evidence>
<dbReference type="AlphaFoldDB" id="A0A1H6TXV0"/>
<dbReference type="CDD" id="cd08977">
    <property type="entry name" value="SusD"/>
    <property type="match status" value="1"/>
</dbReference>
<reference evidence="10" key="1">
    <citation type="submission" date="2016-10" db="EMBL/GenBank/DDBJ databases">
        <authorList>
            <person name="Varghese N."/>
            <person name="Submissions S."/>
        </authorList>
    </citation>
    <scope>NUCLEOTIDE SEQUENCE [LARGE SCALE GENOMIC DNA]</scope>
    <source>
        <strain evidence="10">IBRC-M 10761</strain>
    </source>
</reference>
<proteinExistence type="inferred from homology"/>
<evidence type="ECO:0000256" key="5">
    <source>
        <dbReference type="ARBA" id="ARBA00023237"/>
    </source>
</evidence>
<gene>
    <name evidence="9" type="ORF">SAMN05192553_101380</name>
</gene>
<comment type="subcellular location">
    <subcellularLocation>
        <location evidence="1">Cell outer membrane</location>
    </subcellularLocation>
</comment>
<evidence type="ECO:0000256" key="3">
    <source>
        <dbReference type="ARBA" id="ARBA00022729"/>
    </source>
</evidence>
<dbReference type="OrthoDB" id="5694214at2"/>
<dbReference type="PROSITE" id="PS51257">
    <property type="entry name" value="PROKAR_LIPOPROTEIN"/>
    <property type="match status" value="1"/>
</dbReference>
<evidence type="ECO:0000259" key="8">
    <source>
        <dbReference type="Pfam" id="PF14322"/>
    </source>
</evidence>
<name>A0A1H6TXV0_9BACT</name>
<keyword evidence="5" id="KW-0998">Cell outer membrane</keyword>
<keyword evidence="4" id="KW-0472">Membrane</keyword>
<evidence type="ECO:0000256" key="2">
    <source>
        <dbReference type="ARBA" id="ARBA00006275"/>
    </source>
</evidence>
<evidence type="ECO:0000256" key="6">
    <source>
        <dbReference type="SAM" id="MobiDB-lite"/>
    </source>
</evidence>
<dbReference type="RefSeq" id="WP_092168694.1">
    <property type="nucleotide sequence ID" value="NZ_FNZH01000001.1"/>
</dbReference>
<comment type="similarity">
    <text evidence="2">Belongs to the SusD family.</text>
</comment>